<dbReference type="GO" id="GO:0000976">
    <property type="term" value="F:transcription cis-regulatory region binding"/>
    <property type="evidence" value="ECO:0007669"/>
    <property type="project" value="TreeGrafter"/>
</dbReference>
<dbReference type="Proteomes" id="UP001374579">
    <property type="component" value="Unassembled WGS sequence"/>
</dbReference>
<feature type="region of interest" description="Disordered" evidence="7">
    <location>
        <begin position="391"/>
        <end position="411"/>
    </location>
</feature>
<evidence type="ECO:0000256" key="7">
    <source>
        <dbReference type="SAM" id="MobiDB-lite"/>
    </source>
</evidence>
<dbReference type="EMBL" id="JBAMIC010000012">
    <property type="protein sequence ID" value="KAK7099118.1"/>
    <property type="molecule type" value="Genomic_DNA"/>
</dbReference>
<evidence type="ECO:0000313" key="10">
    <source>
        <dbReference type="Proteomes" id="UP001374579"/>
    </source>
</evidence>
<keyword evidence="3 6" id="KW-0238">DNA-binding</keyword>
<comment type="subcellular location">
    <subcellularLocation>
        <location evidence="6">Nucleus</location>
    </subcellularLocation>
</comment>
<dbReference type="AlphaFoldDB" id="A0AAN9B5G1"/>
<keyword evidence="10" id="KW-1185">Reference proteome</keyword>
<dbReference type="InterPro" id="IPR036388">
    <property type="entry name" value="WH-like_DNA-bd_sf"/>
</dbReference>
<proteinExistence type="predicted"/>
<dbReference type="GO" id="GO:0005634">
    <property type="term" value="C:nucleus"/>
    <property type="evidence" value="ECO:0007669"/>
    <property type="project" value="UniProtKB-SubCell"/>
</dbReference>
<dbReference type="InterPro" id="IPR001766">
    <property type="entry name" value="Fork_head_dom"/>
</dbReference>
<evidence type="ECO:0000256" key="2">
    <source>
        <dbReference type="ARBA" id="ARBA00023015"/>
    </source>
</evidence>
<dbReference type="SUPFAM" id="SSF46785">
    <property type="entry name" value="Winged helix' DNA-binding domain"/>
    <property type="match status" value="1"/>
</dbReference>
<dbReference type="InterPro" id="IPR049624">
    <property type="entry name" value="FOXN1_4"/>
</dbReference>
<keyword evidence="2" id="KW-0805">Transcription regulation</keyword>
<dbReference type="PRINTS" id="PR00053">
    <property type="entry name" value="FORKHEAD"/>
</dbReference>
<keyword evidence="5 6" id="KW-0539">Nucleus</keyword>
<feature type="domain" description="Fork-head" evidence="8">
    <location>
        <begin position="270"/>
        <end position="367"/>
    </location>
</feature>
<evidence type="ECO:0000256" key="1">
    <source>
        <dbReference type="ARBA" id="ARBA00022473"/>
    </source>
</evidence>
<dbReference type="PROSITE" id="PS00658">
    <property type="entry name" value="FORK_HEAD_2"/>
    <property type="match status" value="1"/>
</dbReference>
<dbReference type="CDD" id="cd20030">
    <property type="entry name" value="FH_FOXN1-like"/>
    <property type="match status" value="1"/>
</dbReference>
<dbReference type="InterPro" id="IPR030456">
    <property type="entry name" value="TF_fork_head_CS_2"/>
</dbReference>
<feature type="region of interest" description="Disordered" evidence="7">
    <location>
        <begin position="480"/>
        <end position="499"/>
    </location>
</feature>
<gene>
    <name evidence="9" type="ORF">V1264_003305</name>
</gene>
<evidence type="ECO:0000256" key="6">
    <source>
        <dbReference type="PROSITE-ProRule" id="PRU00089"/>
    </source>
</evidence>
<dbReference type="PANTHER" id="PTHR46721">
    <property type="entry name" value="FORKHEAD BOX PROTEIN N1"/>
    <property type="match status" value="1"/>
</dbReference>
<dbReference type="PROSITE" id="PS50039">
    <property type="entry name" value="FORK_HEAD_3"/>
    <property type="match status" value="1"/>
</dbReference>
<evidence type="ECO:0000313" key="9">
    <source>
        <dbReference type="EMBL" id="KAK7099118.1"/>
    </source>
</evidence>
<dbReference type="SMART" id="SM00339">
    <property type="entry name" value="FH"/>
    <property type="match status" value="1"/>
</dbReference>
<accession>A0AAN9B5G1</accession>
<reference evidence="9 10" key="1">
    <citation type="submission" date="2024-02" db="EMBL/GenBank/DDBJ databases">
        <title>Chromosome-scale genome assembly of the rough periwinkle Littorina saxatilis.</title>
        <authorList>
            <person name="De Jode A."/>
            <person name="Faria R."/>
            <person name="Formenti G."/>
            <person name="Sims Y."/>
            <person name="Smith T.P."/>
            <person name="Tracey A."/>
            <person name="Wood J.M.D."/>
            <person name="Zagrodzka Z.B."/>
            <person name="Johannesson K."/>
            <person name="Butlin R.K."/>
            <person name="Leder E.H."/>
        </authorList>
    </citation>
    <scope>NUCLEOTIDE SEQUENCE [LARGE SCALE GENOMIC DNA]</scope>
    <source>
        <strain evidence="9">Snail1</strain>
        <tissue evidence="9">Muscle</tissue>
    </source>
</reference>
<dbReference type="GO" id="GO:0000981">
    <property type="term" value="F:DNA-binding transcription factor activity, RNA polymerase II-specific"/>
    <property type="evidence" value="ECO:0007669"/>
    <property type="project" value="TreeGrafter"/>
</dbReference>
<dbReference type="Gene3D" id="1.10.10.10">
    <property type="entry name" value="Winged helix-like DNA-binding domain superfamily/Winged helix DNA-binding domain"/>
    <property type="match status" value="1"/>
</dbReference>
<evidence type="ECO:0000256" key="4">
    <source>
        <dbReference type="ARBA" id="ARBA00023163"/>
    </source>
</evidence>
<dbReference type="PANTHER" id="PTHR46721:SF3">
    <property type="entry name" value="FORKHEAD BOX N1"/>
    <property type="match status" value="1"/>
</dbReference>
<comment type="caution">
    <text evidence="9">The sequence shown here is derived from an EMBL/GenBank/DDBJ whole genome shotgun (WGS) entry which is preliminary data.</text>
</comment>
<evidence type="ECO:0000256" key="5">
    <source>
        <dbReference type="ARBA" id="ARBA00023242"/>
    </source>
</evidence>
<keyword evidence="1" id="KW-0217">Developmental protein</keyword>
<name>A0AAN9B5G1_9CAEN</name>
<protein>
    <recommendedName>
        <fullName evidence="8">Fork-head domain-containing protein</fullName>
    </recommendedName>
</protein>
<evidence type="ECO:0000256" key="3">
    <source>
        <dbReference type="ARBA" id="ARBA00023125"/>
    </source>
</evidence>
<sequence>MADDFGRRSKADPLLFDCDDKDTLDSLLGTGDRNSSFGDIDLDTLDPNNDFMSHWLQNSSMSQLATVLDTDHEASLSDGNLLSVNPETIMPMQQSQPSHVDSETINSAAMRLHANCSDVDEVKTVLVQQQQQQQQQQTQHIQLVAVPVTLGSGSTPHNSPLKGGTAIILDGTTFSQISVAGTTYLASPQKFHTVSSSNQKSRSVLTPSQCSPVLVGHLQGAIAPSVRQPITVTVASPLKHTNFVQQHSEPQRTMTNVHHHHHHEDKVYPKPVFSYSCLIALALKNSKAGNLPVSEIYNFMCENFPYFKTAPDGWKNSVRHNLSLNKCFAKVDNPKLSSGAKKGCLWALNPAKVKKMEEEITKWGKKDPALLLNSMAYPENLEAIEKGQAGLPFRKGSDSEDENVPSPPQPPPVAVTIKKEIQSTPQKQVEDFLNQYAASPMHQHDMDQEYLSHALEWGMQNIDNLSVDLLANSPLTSSPIATHGSPLPHTPSRSGQRVGVANSYHGSFFTSSPGRIHSAAPSAVRSNLFGVTPPRTLSALN</sequence>
<organism evidence="9 10">
    <name type="scientific">Littorina saxatilis</name>
    <dbReference type="NCBI Taxonomy" id="31220"/>
    <lineage>
        <taxon>Eukaryota</taxon>
        <taxon>Metazoa</taxon>
        <taxon>Spiralia</taxon>
        <taxon>Lophotrochozoa</taxon>
        <taxon>Mollusca</taxon>
        <taxon>Gastropoda</taxon>
        <taxon>Caenogastropoda</taxon>
        <taxon>Littorinimorpha</taxon>
        <taxon>Littorinoidea</taxon>
        <taxon>Littorinidae</taxon>
        <taxon>Littorina</taxon>
    </lineage>
</organism>
<feature type="DNA-binding region" description="Fork-head" evidence="6">
    <location>
        <begin position="270"/>
        <end position="367"/>
    </location>
</feature>
<dbReference type="InterPro" id="IPR036390">
    <property type="entry name" value="WH_DNA-bd_sf"/>
</dbReference>
<evidence type="ECO:0000259" key="8">
    <source>
        <dbReference type="PROSITE" id="PS50039"/>
    </source>
</evidence>
<dbReference type="Pfam" id="PF00250">
    <property type="entry name" value="Forkhead"/>
    <property type="match status" value="1"/>
</dbReference>
<keyword evidence="4" id="KW-0804">Transcription</keyword>